<evidence type="ECO:0000313" key="2">
    <source>
        <dbReference type="Proteomes" id="UP000662747"/>
    </source>
</evidence>
<protein>
    <submittedName>
        <fullName evidence="1">Uncharacterized protein</fullName>
    </submittedName>
</protein>
<accession>A0ABX7P244</accession>
<name>A0ABX7P244_9BACT</name>
<proteinExistence type="predicted"/>
<organism evidence="1 2">
    <name type="scientific">Pyxidicoccus parkwayensis</name>
    <dbReference type="NCBI Taxonomy" id="2813578"/>
    <lineage>
        <taxon>Bacteria</taxon>
        <taxon>Pseudomonadati</taxon>
        <taxon>Myxococcota</taxon>
        <taxon>Myxococcia</taxon>
        <taxon>Myxococcales</taxon>
        <taxon>Cystobacterineae</taxon>
        <taxon>Myxococcaceae</taxon>
        <taxon>Pyxidicoccus</taxon>
    </lineage>
</organism>
<dbReference type="EMBL" id="CP071090">
    <property type="protein sequence ID" value="QSQ24502.1"/>
    <property type="molecule type" value="Genomic_DNA"/>
</dbReference>
<dbReference type="Proteomes" id="UP000662747">
    <property type="component" value="Chromosome"/>
</dbReference>
<reference evidence="1 2" key="1">
    <citation type="submission" date="2021-02" db="EMBL/GenBank/DDBJ databases">
        <title>De Novo genome assembly of isolated myxobacteria.</title>
        <authorList>
            <person name="Stevens D.C."/>
        </authorList>
    </citation>
    <scope>NUCLEOTIDE SEQUENCE [LARGE SCALE GENOMIC DNA]</scope>
    <source>
        <strain evidence="2">SCPEA02</strain>
    </source>
</reference>
<dbReference type="RefSeq" id="WP_206726064.1">
    <property type="nucleotide sequence ID" value="NZ_CP071090.1"/>
</dbReference>
<keyword evidence="2" id="KW-1185">Reference proteome</keyword>
<gene>
    <name evidence="1" type="ORF">JY651_05990</name>
</gene>
<sequence>MGKPAFMEAWVGFLLRFVPSVETDGFRIYCPPAVAAPILKGLNLLSGLDARRYRRARQYAPIIIGAGPTLFSTRTHRSYISVKDLENEVDAARVVVRMATYGYFIRQRHVSYSGPWRSGLEQICGREELRFLWKVTEATLADDVARSSYMSKWVEYQLAVMDGFRLREYGIERPDRRQTPGEGAGGPRWTIRSAQDAVAAFNGAFDRWQGRM</sequence>
<evidence type="ECO:0000313" key="1">
    <source>
        <dbReference type="EMBL" id="QSQ24502.1"/>
    </source>
</evidence>